<protein>
    <recommendedName>
        <fullName evidence="2">Bacteriophage T5 Orf172 DNA-binding domain-containing protein</fullName>
    </recommendedName>
</protein>
<dbReference type="Proteomes" id="UP000567885">
    <property type="component" value="Unassembled WGS sequence"/>
</dbReference>
<dbReference type="EMBL" id="JAAGWQ010000116">
    <property type="protein sequence ID" value="KAF5665855.1"/>
    <property type="molecule type" value="Genomic_DNA"/>
</dbReference>
<evidence type="ECO:0000313" key="3">
    <source>
        <dbReference type="EMBL" id="KAF5665855.1"/>
    </source>
</evidence>
<gene>
    <name evidence="3" type="ORF">FHETE_6494</name>
</gene>
<accession>A0A8H5WP66</accession>
<feature type="compositionally biased region" description="Basic and acidic residues" evidence="1">
    <location>
        <begin position="541"/>
        <end position="562"/>
    </location>
</feature>
<evidence type="ECO:0000256" key="1">
    <source>
        <dbReference type="SAM" id="MobiDB-lite"/>
    </source>
</evidence>
<dbReference type="AlphaFoldDB" id="A0A8H5WP66"/>
<name>A0A8H5WP66_FUSHE</name>
<feature type="compositionally biased region" description="Polar residues" evidence="1">
    <location>
        <begin position="92"/>
        <end position="150"/>
    </location>
</feature>
<reference evidence="3 4" key="1">
    <citation type="submission" date="2020-05" db="EMBL/GenBank/DDBJ databases">
        <title>Identification and distribution of gene clusters putatively required for synthesis of sphingolipid metabolism inhibitors in phylogenetically diverse species of the filamentous fungus Fusarium.</title>
        <authorList>
            <person name="Kim H.-S."/>
            <person name="Busman M."/>
            <person name="Brown D.W."/>
            <person name="Divon H."/>
            <person name="Uhlig S."/>
            <person name="Proctor R.H."/>
        </authorList>
    </citation>
    <scope>NUCLEOTIDE SEQUENCE [LARGE SCALE GENOMIC DNA]</scope>
    <source>
        <strain evidence="3 4">NRRL 20693</strain>
    </source>
</reference>
<dbReference type="Pfam" id="PF10544">
    <property type="entry name" value="T5orf172"/>
    <property type="match status" value="1"/>
</dbReference>
<dbReference type="SMART" id="SM00974">
    <property type="entry name" value="T5orf172"/>
    <property type="match status" value="1"/>
</dbReference>
<comment type="caution">
    <text evidence="3">The sequence shown here is derived from an EMBL/GenBank/DDBJ whole genome shotgun (WGS) entry which is preliminary data.</text>
</comment>
<dbReference type="OrthoDB" id="4719713at2759"/>
<feature type="domain" description="Bacteriophage T5 Orf172 DNA-binding" evidence="2">
    <location>
        <begin position="342"/>
        <end position="431"/>
    </location>
</feature>
<feature type="region of interest" description="Disordered" evidence="1">
    <location>
        <begin position="90"/>
        <end position="158"/>
    </location>
</feature>
<sequence>MAYSNISQHPVFEELRLLVDFFPLPDEPPQFTFCLVDGLWGGFRGMKECPFTPSFYQDVNHFLEIMHCRWHREKALARFNDWKQRRGALSEASPTGISNSESAFDSSQTYNTNTSPSSSLAQQDTPKTPRKTPSSNWSYDSSETSLPSTPHSDRVFDSSPVDYDITPFSSPLTAYETPEIVEKSQSFDSGSFFSTPTRRSFASPSSTNDEDKLIAGDVEKYASSVADSATSTNLNASFDKGKPDTIVKSTTEVIVTSSPALSSKLPIMTNQEVSIEKTVTKVSIAQADGHVNPHLVSTPVGICNLKRTTTMRNFAPIVTELFTYLTAHQVKNKGILYVLQHQTHRDVFKVGFTTGTATERLNQSGNCCHGFYERVYESNDKFFAAKKAESLALKVLTPYKLDIVECNNCEQGHRELFTGSGETIVNQVKTIENFIRLKPYVEGDDGVWRFSVEEEHRLNNTRGFSRDALQAYFEEAEQRLNVVPADSGEVLDTKPVTTTTQTTVVEIMADVNIKSTEPEELTDQASAPQKVSKQSWGTRLGEVKRKVGDHKNKFFRRSRESTPEADSTQESSRTSAKIEENVVTFLWDIIPDNNKPETRLKDEEKPRTFDSLVKGFAQIGTKFKEDFVKAAG</sequence>
<organism evidence="3 4">
    <name type="scientific">Fusarium heterosporum</name>
    <dbReference type="NCBI Taxonomy" id="42747"/>
    <lineage>
        <taxon>Eukaryota</taxon>
        <taxon>Fungi</taxon>
        <taxon>Dikarya</taxon>
        <taxon>Ascomycota</taxon>
        <taxon>Pezizomycotina</taxon>
        <taxon>Sordariomycetes</taxon>
        <taxon>Hypocreomycetidae</taxon>
        <taxon>Hypocreales</taxon>
        <taxon>Nectriaceae</taxon>
        <taxon>Fusarium</taxon>
        <taxon>Fusarium heterosporum species complex</taxon>
    </lineage>
</organism>
<feature type="region of interest" description="Disordered" evidence="1">
    <location>
        <begin position="516"/>
        <end position="575"/>
    </location>
</feature>
<evidence type="ECO:0000259" key="2">
    <source>
        <dbReference type="SMART" id="SM00974"/>
    </source>
</evidence>
<keyword evidence="4" id="KW-1185">Reference proteome</keyword>
<evidence type="ECO:0000313" key="4">
    <source>
        <dbReference type="Proteomes" id="UP000567885"/>
    </source>
</evidence>
<proteinExistence type="predicted"/>
<feature type="compositionally biased region" description="Polar residues" evidence="1">
    <location>
        <begin position="564"/>
        <end position="575"/>
    </location>
</feature>
<dbReference type="InterPro" id="IPR018306">
    <property type="entry name" value="Phage_T5_Orf172_DNA-bd"/>
</dbReference>
<feature type="compositionally biased region" description="Polar residues" evidence="1">
    <location>
        <begin position="523"/>
        <end position="537"/>
    </location>
</feature>